<proteinExistence type="predicted"/>
<dbReference type="Gene3D" id="1.10.3290.10">
    <property type="entry name" value="Fido-like domain"/>
    <property type="match status" value="1"/>
</dbReference>
<reference evidence="2" key="1">
    <citation type="submission" date="2024-03" db="EMBL/GenBank/DDBJ databases">
        <title>The Complete Genome of 'Candidatus Phytoplasma fraxini' AshY1 from the Ash Yellows Group.</title>
        <authorList>
            <person name="Boehm J.W."/>
            <person name="Huettel B."/>
            <person name="Schneider B."/>
            <person name="Kube M."/>
        </authorList>
    </citation>
    <scope>NUCLEOTIDE SEQUENCE [LARGE SCALE GENOMIC DNA]</scope>
    <source>
        <strain evidence="2">AshY1</strain>
    </source>
</reference>
<dbReference type="InterPro" id="IPR003812">
    <property type="entry name" value="Fido"/>
</dbReference>
<protein>
    <recommendedName>
        <fullName evidence="1">Fido domain-containing protein</fullName>
    </recommendedName>
</protein>
<dbReference type="PANTHER" id="PTHR13504">
    <property type="entry name" value="FIDO DOMAIN-CONTAINING PROTEIN DDB_G0283145"/>
    <property type="match status" value="1"/>
</dbReference>
<evidence type="ECO:0000259" key="1">
    <source>
        <dbReference type="PROSITE" id="PS51459"/>
    </source>
</evidence>
<evidence type="ECO:0000313" key="3">
    <source>
        <dbReference type="Proteomes" id="UP001484199"/>
    </source>
</evidence>
<dbReference type="Pfam" id="PF02661">
    <property type="entry name" value="Fic"/>
    <property type="match status" value="1"/>
</dbReference>
<dbReference type="Proteomes" id="UP001484199">
    <property type="component" value="Chromosome"/>
</dbReference>
<dbReference type="PANTHER" id="PTHR13504:SF38">
    <property type="entry name" value="FIDO DOMAIN-CONTAINING PROTEIN"/>
    <property type="match status" value="1"/>
</dbReference>
<sequence>MLYQYTNKIGGKYKTVDNNITEIRSDGTQQIRFQPLACVLVSSKMDELCQTFNANFNNPKINQLILILNFVFDFLCIHPFLDGNGRISRLSTHLLLYKSNHFYYKFLQIDKFIFKTQQQYYDALLKSSLDWHDNQHDPLPFIYYMLTIILQNYQFIDEYYKKAKIKNPSIVQLQRYFDKHPKKDTYKNNLIELFPGLSLHTIKFNLMQLLKQNYIIKKGKGRNTFYQKNLLMKKI</sequence>
<keyword evidence="3" id="KW-1185">Reference proteome</keyword>
<dbReference type="PROSITE" id="PS51459">
    <property type="entry name" value="FIDO"/>
    <property type="match status" value="1"/>
</dbReference>
<organism evidence="2 3">
    <name type="scientific">Ash yellows phytoplasma</name>
    <dbReference type="NCBI Taxonomy" id="35780"/>
    <lineage>
        <taxon>Bacteria</taxon>
        <taxon>Bacillati</taxon>
        <taxon>Mycoplasmatota</taxon>
        <taxon>Mollicutes</taxon>
        <taxon>Acholeplasmatales</taxon>
        <taxon>Acholeplasmataceae</taxon>
        <taxon>Candidatus Phytoplasma</taxon>
        <taxon>16SrVII (Ash yellows group)</taxon>
    </lineage>
</organism>
<evidence type="ECO:0000313" key="2">
    <source>
        <dbReference type="EMBL" id="WYY26222.1"/>
    </source>
</evidence>
<dbReference type="EMBL" id="CP146843">
    <property type="protein sequence ID" value="WYY26222.1"/>
    <property type="molecule type" value="Genomic_DNA"/>
</dbReference>
<feature type="domain" description="Fido" evidence="1">
    <location>
        <begin position="1"/>
        <end position="147"/>
    </location>
</feature>
<dbReference type="InterPro" id="IPR036597">
    <property type="entry name" value="Fido-like_dom_sf"/>
</dbReference>
<name>A0ABZ2U993_ASHYP</name>
<gene>
    <name evidence="2" type="ORF">AshY1_00660</name>
</gene>
<dbReference type="SUPFAM" id="SSF140931">
    <property type="entry name" value="Fic-like"/>
    <property type="match status" value="1"/>
</dbReference>
<accession>A0ABZ2U993</accession>
<dbReference type="InterPro" id="IPR040198">
    <property type="entry name" value="Fido_containing"/>
</dbReference>